<evidence type="ECO:0000256" key="1">
    <source>
        <dbReference type="ARBA" id="ARBA00004651"/>
    </source>
</evidence>
<name>A0A2V4VNL3_PAEBA</name>
<feature type="transmembrane region" description="Helical" evidence="12">
    <location>
        <begin position="117"/>
        <end position="138"/>
    </location>
</feature>
<keyword evidence="10" id="KW-0443">Lipid metabolism</keyword>
<dbReference type="OrthoDB" id="157232at2"/>
<evidence type="ECO:0000256" key="8">
    <source>
        <dbReference type="ARBA" id="ARBA00022985"/>
    </source>
</evidence>
<evidence type="ECO:0000256" key="2">
    <source>
        <dbReference type="ARBA" id="ARBA00007362"/>
    </source>
</evidence>
<organism evidence="14 16">
    <name type="scientific">Paenibacillus barcinonensis</name>
    <dbReference type="NCBI Taxonomy" id="198119"/>
    <lineage>
        <taxon>Bacteria</taxon>
        <taxon>Bacillati</taxon>
        <taxon>Bacillota</taxon>
        <taxon>Bacilli</taxon>
        <taxon>Bacillales</taxon>
        <taxon>Paenibacillaceae</taxon>
        <taxon>Paenibacillus</taxon>
    </lineage>
</organism>
<evidence type="ECO:0000256" key="9">
    <source>
        <dbReference type="ARBA" id="ARBA00022989"/>
    </source>
</evidence>
<dbReference type="AlphaFoldDB" id="A0A2V4VNL3"/>
<feature type="domain" description="EamA" evidence="13">
    <location>
        <begin position="5"/>
        <end position="133"/>
    </location>
</feature>
<dbReference type="RefSeq" id="WP_110897692.1">
    <property type="nucleotide sequence ID" value="NZ_CP054614.1"/>
</dbReference>
<keyword evidence="3" id="KW-1003">Cell membrane</keyword>
<feature type="transmembrane region" description="Helical" evidence="12">
    <location>
        <begin position="90"/>
        <end position="110"/>
    </location>
</feature>
<evidence type="ECO:0000313" key="16">
    <source>
        <dbReference type="Proteomes" id="UP000247790"/>
    </source>
</evidence>
<feature type="transmembrane region" description="Helical" evidence="12">
    <location>
        <begin position="150"/>
        <end position="170"/>
    </location>
</feature>
<proteinExistence type="inferred from homology"/>
<accession>A0A2V4VNL3</accession>
<protein>
    <submittedName>
        <fullName evidence="15">EamA family transporter</fullName>
    </submittedName>
    <submittedName>
        <fullName evidence="14">Putative membrane protein</fullName>
    </submittedName>
</protein>
<sequence>MILPLILVLASGMAHAVWSMFTKRSLNKSVFLWSIMMIPTVLLLPVLVVELSRESLTMPAYGLLIVSMGLQALYSWLLSQTYELGDLSQIYPIMRGTSTLLVPLIGVAFLGEKLSVYGWMGIGCMIVGFTILSGVGSWGRASASGAGVQGAKPILMALCVGLCTTSYVFVDKLNLQHISPLALLEVTNIGFVAGLTPALLASGGLRREWRVNRSTIMLGALLNPGSYLLFLFALEQAPMARLGPLREVGTVFAAFLGIWLLKEQQGMKRILCSIVIFGGILLIGMWG</sequence>
<evidence type="ECO:0000256" key="5">
    <source>
        <dbReference type="ARBA" id="ARBA00022519"/>
    </source>
</evidence>
<comment type="similarity">
    <text evidence="2">Belongs to the EamA transporter family.</text>
</comment>
<keyword evidence="11 12" id="KW-0472">Membrane</keyword>
<comment type="subcellular location">
    <subcellularLocation>
        <location evidence="1">Cell membrane</location>
        <topology evidence="1">Multi-pass membrane protein</topology>
    </subcellularLocation>
</comment>
<dbReference type="InterPro" id="IPR037185">
    <property type="entry name" value="EmrE-like"/>
</dbReference>
<dbReference type="Proteomes" id="UP000509327">
    <property type="component" value="Chromosome"/>
</dbReference>
<dbReference type="GO" id="GO:0022857">
    <property type="term" value="F:transmembrane transporter activity"/>
    <property type="evidence" value="ECO:0007669"/>
    <property type="project" value="InterPro"/>
</dbReference>
<dbReference type="SUPFAM" id="SSF103481">
    <property type="entry name" value="Multidrug resistance efflux transporter EmrE"/>
    <property type="match status" value="2"/>
</dbReference>
<evidence type="ECO:0000256" key="3">
    <source>
        <dbReference type="ARBA" id="ARBA00022475"/>
    </source>
</evidence>
<gene>
    <name evidence="14" type="ORF">DFQ00_11162</name>
    <name evidence="15" type="ORF">HUB98_24920</name>
</gene>
<reference evidence="15 17" key="2">
    <citation type="submission" date="2020-06" db="EMBL/GenBank/DDBJ databases">
        <title>Complete genome of Paenibacillus barcinonensis KACC11450.</title>
        <authorList>
            <person name="Kim M."/>
            <person name="Park Y.-J."/>
            <person name="Shin J.-H."/>
        </authorList>
    </citation>
    <scope>NUCLEOTIDE SEQUENCE [LARGE SCALE GENOMIC DNA]</scope>
    <source>
        <strain evidence="15 17">KACC11450</strain>
    </source>
</reference>
<keyword evidence="6" id="KW-0441">Lipid A biosynthesis</keyword>
<evidence type="ECO:0000313" key="14">
    <source>
        <dbReference type="EMBL" id="PYE47763.1"/>
    </source>
</evidence>
<evidence type="ECO:0000259" key="13">
    <source>
        <dbReference type="Pfam" id="PF00892"/>
    </source>
</evidence>
<dbReference type="EMBL" id="QJSW01000011">
    <property type="protein sequence ID" value="PYE47763.1"/>
    <property type="molecule type" value="Genomic_DNA"/>
</dbReference>
<feature type="transmembrane region" description="Helical" evidence="12">
    <location>
        <begin position="182"/>
        <end position="202"/>
    </location>
</feature>
<evidence type="ECO:0000256" key="12">
    <source>
        <dbReference type="SAM" id="Phobius"/>
    </source>
</evidence>
<feature type="domain" description="EamA" evidence="13">
    <location>
        <begin position="153"/>
        <end position="284"/>
    </location>
</feature>
<evidence type="ECO:0000256" key="6">
    <source>
        <dbReference type="ARBA" id="ARBA00022556"/>
    </source>
</evidence>
<feature type="transmembrane region" description="Helical" evidence="12">
    <location>
        <begin position="214"/>
        <end position="233"/>
    </location>
</feature>
<keyword evidence="17" id="KW-1185">Reference proteome</keyword>
<keyword evidence="5" id="KW-0997">Cell inner membrane</keyword>
<dbReference type="Pfam" id="PF00892">
    <property type="entry name" value="EamA"/>
    <property type="match status" value="2"/>
</dbReference>
<evidence type="ECO:0000313" key="15">
    <source>
        <dbReference type="EMBL" id="QKS59123.1"/>
    </source>
</evidence>
<keyword evidence="8" id="KW-0448">Lipopolysaccharide biosynthesis</keyword>
<reference evidence="14 16" key="1">
    <citation type="submission" date="2018-06" db="EMBL/GenBank/DDBJ databases">
        <title>Genomic Encyclopedia of Type Strains, Phase III (KMG-III): the genomes of soil and plant-associated and newly described type strains.</title>
        <authorList>
            <person name="Whitman W."/>
        </authorList>
    </citation>
    <scope>NUCLEOTIDE SEQUENCE [LARGE SCALE GENOMIC DNA]</scope>
    <source>
        <strain evidence="14 16">CECT 7022</strain>
    </source>
</reference>
<evidence type="ECO:0000256" key="10">
    <source>
        <dbReference type="ARBA" id="ARBA00023098"/>
    </source>
</evidence>
<dbReference type="PANTHER" id="PTHR30561:SF9">
    <property type="entry name" value="4-AMINO-4-DEOXY-L-ARABINOSE-PHOSPHOUNDECAPRENOL FLIPPASE SUBUNIT ARNF-RELATED"/>
    <property type="match status" value="1"/>
</dbReference>
<dbReference type="EMBL" id="CP054614">
    <property type="protein sequence ID" value="QKS59123.1"/>
    <property type="molecule type" value="Genomic_DNA"/>
</dbReference>
<feature type="transmembrane region" description="Helical" evidence="12">
    <location>
        <begin position="245"/>
        <end position="261"/>
    </location>
</feature>
<dbReference type="GO" id="GO:0005886">
    <property type="term" value="C:plasma membrane"/>
    <property type="evidence" value="ECO:0007669"/>
    <property type="project" value="UniProtKB-SubCell"/>
</dbReference>
<evidence type="ECO:0000256" key="11">
    <source>
        <dbReference type="ARBA" id="ARBA00023136"/>
    </source>
</evidence>
<feature type="transmembrane region" description="Helical" evidence="12">
    <location>
        <begin position="61"/>
        <end position="78"/>
    </location>
</feature>
<evidence type="ECO:0000256" key="4">
    <source>
        <dbReference type="ARBA" id="ARBA00022516"/>
    </source>
</evidence>
<feature type="transmembrane region" description="Helical" evidence="12">
    <location>
        <begin position="267"/>
        <end position="286"/>
    </location>
</feature>
<dbReference type="Proteomes" id="UP000247790">
    <property type="component" value="Unassembled WGS sequence"/>
</dbReference>
<dbReference type="PANTHER" id="PTHR30561">
    <property type="entry name" value="SMR FAMILY PROTON-DEPENDENT DRUG EFFLUX TRANSPORTER SUGE"/>
    <property type="match status" value="1"/>
</dbReference>
<evidence type="ECO:0000256" key="7">
    <source>
        <dbReference type="ARBA" id="ARBA00022692"/>
    </source>
</evidence>
<dbReference type="Gene3D" id="1.10.3730.20">
    <property type="match status" value="2"/>
</dbReference>
<dbReference type="InterPro" id="IPR000620">
    <property type="entry name" value="EamA_dom"/>
</dbReference>
<keyword evidence="4" id="KW-0444">Lipid biosynthesis</keyword>
<dbReference type="InterPro" id="IPR000390">
    <property type="entry name" value="Small_drug/metabolite_transptr"/>
</dbReference>
<keyword evidence="7 12" id="KW-0812">Transmembrane</keyword>
<dbReference type="GO" id="GO:0009103">
    <property type="term" value="P:lipopolysaccharide biosynthetic process"/>
    <property type="evidence" value="ECO:0007669"/>
    <property type="project" value="UniProtKB-KW"/>
</dbReference>
<evidence type="ECO:0000313" key="17">
    <source>
        <dbReference type="Proteomes" id="UP000509327"/>
    </source>
</evidence>
<keyword evidence="9 12" id="KW-1133">Transmembrane helix</keyword>
<feature type="transmembrane region" description="Helical" evidence="12">
    <location>
        <begin position="30"/>
        <end position="49"/>
    </location>
</feature>